<dbReference type="InterPro" id="IPR011102">
    <property type="entry name" value="Sig_transdc_His_kinase_HWE"/>
</dbReference>
<dbReference type="Gene3D" id="3.30.565.10">
    <property type="entry name" value="Histidine kinase-like ATPase, C-terminal domain"/>
    <property type="match status" value="1"/>
</dbReference>
<feature type="domain" description="Signal transduction histidine kinase HWE region" evidence="8">
    <location>
        <begin position="178"/>
        <end position="259"/>
    </location>
</feature>
<evidence type="ECO:0000313" key="10">
    <source>
        <dbReference type="Proteomes" id="UP000003250"/>
    </source>
</evidence>
<dbReference type="EMBL" id="AHAM01000251">
    <property type="protein sequence ID" value="EHK53857.1"/>
    <property type="molecule type" value="Genomic_DNA"/>
</dbReference>
<gene>
    <name evidence="9" type="ORF">MAXJ12_28128</name>
</gene>
<sequence length="379" mass="40944">MLRIAALGEVVQGVSFKFLDAGGEMAAAVRAYDWASTSLGPIEEWGASLRTAVGMMLSSAFPKCIVWGPELVTIYNDAFRPILGDKPEALGRPFSEVWAEAWETIGPIADKAYAGVATFIEDFPLVIDRHGYPEQAWFTFCYSPIRDAEGQVVGMMDTVIETTGKVRTEQNSRLLNAELAHRIKNILAMVSAIASQTFQSAESKEEAKATLTQRLSALGKAHAVLVEDSRSGASVRDVIEGVLSPFSNFGGRISIEGPPIDLSPRQALSLGLAINELATNAVKYGALSDDRGRVAVSWKVGTPSSDEEFRLAWEERGGPAVSKPKRHGFGSRLIEQALAGEFNGKVQTVYDPLGLRCELSTSMMNVRLDAADPAEPHAL</sequence>
<keyword evidence="6 9" id="KW-0418">Kinase</keyword>
<organism evidence="9 10">
    <name type="scientific">Mesorhizobium alhagi CCNWXJ12-2</name>
    <dbReference type="NCBI Taxonomy" id="1107882"/>
    <lineage>
        <taxon>Bacteria</taxon>
        <taxon>Pseudomonadati</taxon>
        <taxon>Pseudomonadota</taxon>
        <taxon>Alphaproteobacteria</taxon>
        <taxon>Hyphomicrobiales</taxon>
        <taxon>Phyllobacteriaceae</taxon>
        <taxon>Allomesorhizobium</taxon>
    </lineage>
</organism>
<evidence type="ECO:0000259" key="8">
    <source>
        <dbReference type="SMART" id="SM00911"/>
    </source>
</evidence>
<evidence type="ECO:0000256" key="2">
    <source>
        <dbReference type="ARBA" id="ARBA00012438"/>
    </source>
</evidence>
<keyword evidence="7" id="KW-0067">ATP-binding</keyword>
<protein>
    <recommendedName>
        <fullName evidence="2">histidine kinase</fullName>
        <ecNumber evidence="2">2.7.13.3</ecNumber>
    </recommendedName>
</protein>
<reference evidence="9 10" key="1">
    <citation type="journal article" date="2012" name="J. Bacteriol.">
        <title>Draft Genome Sequence of Mesorhizobium alhagi CCNWXJ12-2T, a Novel Salt-Resistant Species Isolated from the Desert of Northwestern China.</title>
        <authorList>
            <person name="Zhou M."/>
            <person name="Chen W."/>
            <person name="Chen H."/>
            <person name="Wei G."/>
        </authorList>
    </citation>
    <scope>NUCLEOTIDE SEQUENCE [LARGE SCALE GENOMIC DNA]</scope>
    <source>
        <strain evidence="9 10">CCNWXJ12-2</strain>
    </source>
</reference>
<accession>H0HZI9</accession>
<dbReference type="GO" id="GO:0005524">
    <property type="term" value="F:ATP binding"/>
    <property type="evidence" value="ECO:0007669"/>
    <property type="project" value="UniProtKB-KW"/>
</dbReference>
<keyword evidence="10" id="KW-1185">Reference proteome</keyword>
<evidence type="ECO:0000256" key="5">
    <source>
        <dbReference type="ARBA" id="ARBA00022741"/>
    </source>
</evidence>
<dbReference type="PANTHER" id="PTHR41523">
    <property type="entry name" value="TWO-COMPONENT SYSTEM SENSOR PROTEIN"/>
    <property type="match status" value="1"/>
</dbReference>
<evidence type="ECO:0000256" key="6">
    <source>
        <dbReference type="ARBA" id="ARBA00022777"/>
    </source>
</evidence>
<dbReference type="EC" id="2.7.13.3" evidence="2"/>
<keyword evidence="4" id="KW-0808">Transferase</keyword>
<dbReference type="Pfam" id="PF07536">
    <property type="entry name" value="HWE_HK"/>
    <property type="match status" value="1"/>
</dbReference>
<name>H0HZI9_9HYPH</name>
<dbReference type="PATRIC" id="fig|1107882.3.peg.5444"/>
<dbReference type="InterPro" id="IPR035965">
    <property type="entry name" value="PAS-like_dom_sf"/>
</dbReference>
<dbReference type="Gene3D" id="3.30.450.20">
    <property type="entry name" value="PAS domain"/>
    <property type="match status" value="1"/>
</dbReference>
<dbReference type="OrthoDB" id="7991996at2"/>
<evidence type="ECO:0000256" key="7">
    <source>
        <dbReference type="ARBA" id="ARBA00022840"/>
    </source>
</evidence>
<evidence type="ECO:0000313" key="9">
    <source>
        <dbReference type="EMBL" id="EHK53857.1"/>
    </source>
</evidence>
<dbReference type="PANTHER" id="PTHR41523:SF7">
    <property type="entry name" value="HISTIDINE KINASE"/>
    <property type="match status" value="1"/>
</dbReference>
<evidence type="ECO:0000256" key="3">
    <source>
        <dbReference type="ARBA" id="ARBA00022553"/>
    </source>
</evidence>
<keyword evidence="5" id="KW-0547">Nucleotide-binding</keyword>
<proteinExistence type="predicted"/>
<dbReference type="SUPFAM" id="SSF55785">
    <property type="entry name" value="PYP-like sensor domain (PAS domain)"/>
    <property type="match status" value="1"/>
</dbReference>
<comment type="catalytic activity">
    <reaction evidence="1">
        <text>ATP + protein L-histidine = ADP + protein N-phospho-L-histidine.</text>
        <dbReference type="EC" id="2.7.13.3"/>
    </reaction>
</comment>
<keyword evidence="3" id="KW-0597">Phosphoprotein</keyword>
<dbReference type="Proteomes" id="UP000003250">
    <property type="component" value="Unassembled WGS sequence"/>
</dbReference>
<dbReference type="SMART" id="SM00911">
    <property type="entry name" value="HWE_HK"/>
    <property type="match status" value="1"/>
</dbReference>
<evidence type="ECO:0000256" key="1">
    <source>
        <dbReference type="ARBA" id="ARBA00000085"/>
    </source>
</evidence>
<dbReference type="AlphaFoldDB" id="H0HZI9"/>
<dbReference type="InterPro" id="IPR036890">
    <property type="entry name" value="HATPase_C_sf"/>
</dbReference>
<dbReference type="GO" id="GO:0004673">
    <property type="term" value="F:protein histidine kinase activity"/>
    <property type="evidence" value="ECO:0007669"/>
    <property type="project" value="UniProtKB-EC"/>
</dbReference>
<evidence type="ECO:0000256" key="4">
    <source>
        <dbReference type="ARBA" id="ARBA00022679"/>
    </source>
</evidence>